<dbReference type="CDD" id="cd03193">
    <property type="entry name" value="GST_C_Metaxin"/>
    <property type="match status" value="1"/>
</dbReference>
<dbReference type="InterPro" id="IPR033468">
    <property type="entry name" value="Metaxin_GST"/>
</dbReference>
<accession>A0AAV9PIN2</accession>
<evidence type="ECO:0000256" key="5">
    <source>
        <dbReference type="ARBA" id="ARBA00022927"/>
    </source>
</evidence>
<keyword evidence="5" id="KW-0653">Protein transport</keyword>
<dbReference type="GO" id="GO:0015031">
    <property type="term" value="P:protein transport"/>
    <property type="evidence" value="ECO:0007669"/>
    <property type="project" value="UniProtKB-KW"/>
</dbReference>
<keyword evidence="4" id="KW-1000">Mitochondrion outer membrane</keyword>
<comment type="subcellular location">
    <subcellularLocation>
        <location evidence="1">Mitochondrion outer membrane</location>
    </subcellularLocation>
</comment>
<dbReference type="InterPro" id="IPR019564">
    <property type="entry name" value="Sam37/metaxin_N"/>
</dbReference>
<dbReference type="PANTHER" id="PTHR12289">
    <property type="entry name" value="METAXIN RELATED"/>
    <property type="match status" value="1"/>
</dbReference>
<evidence type="ECO:0000256" key="2">
    <source>
        <dbReference type="ARBA" id="ARBA00009170"/>
    </source>
</evidence>
<evidence type="ECO:0000313" key="10">
    <source>
        <dbReference type="EMBL" id="KAK5172082.1"/>
    </source>
</evidence>
<organism evidence="10 11">
    <name type="scientific">Saxophila tyrrhenica</name>
    <dbReference type="NCBI Taxonomy" id="1690608"/>
    <lineage>
        <taxon>Eukaryota</taxon>
        <taxon>Fungi</taxon>
        <taxon>Dikarya</taxon>
        <taxon>Ascomycota</taxon>
        <taxon>Pezizomycotina</taxon>
        <taxon>Dothideomycetes</taxon>
        <taxon>Dothideomycetidae</taxon>
        <taxon>Mycosphaerellales</taxon>
        <taxon>Extremaceae</taxon>
        <taxon>Saxophila</taxon>
    </lineage>
</organism>
<keyword evidence="6" id="KW-0496">Mitochondrion</keyword>
<dbReference type="AlphaFoldDB" id="A0AAV9PIN2"/>
<dbReference type="RefSeq" id="XP_064660926.1">
    <property type="nucleotide sequence ID" value="XM_064800975.1"/>
</dbReference>
<dbReference type="Proteomes" id="UP001337655">
    <property type="component" value="Unassembled WGS sequence"/>
</dbReference>
<gene>
    <name evidence="10" type="ORF">LTR77_003719</name>
</gene>
<evidence type="ECO:0000256" key="6">
    <source>
        <dbReference type="ARBA" id="ARBA00023128"/>
    </source>
</evidence>
<evidence type="ECO:0000259" key="8">
    <source>
        <dbReference type="Pfam" id="PF10568"/>
    </source>
</evidence>
<feature type="domain" description="Metaxin glutathione S-transferase" evidence="9">
    <location>
        <begin position="225"/>
        <end position="290"/>
    </location>
</feature>
<keyword evidence="3" id="KW-0813">Transport</keyword>
<proteinExistence type="inferred from homology"/>
<protein>
    <submittedName>
        <fullName evidence="10">Uncharacterized protein</fullName>
    </submittedName>
</protein>
<evidence type="ECO:0000259" key="9">
    <source>
        <dbReference type="Pfam" id="PF17171"/>
    </source>
</evidence>
<dbReference type="GeneID" id="89925065"/>
<dbReference type="SUPFAM" id="SSF47616">
    <property type="entry name" value="GST C-terminal domain-like"/>
    <property type="match status" value="1"/>
</dbReference>
<evidence type="ECO:0000256" key="7">
    <source>
        <dbReference type="ARBA" id="ARBA00023136"/>
    </source>
</evidence>
<evidence type="ECO:0000256" key="4">
    <source>
        <dbReference type="ARBA" id="ARBA00022787"/>
    </source>
</evidence>
<keyword evidence="11" id="KW-1185">Reference proteome</keyword>
<keyword evidence="7" id="KW-0472">Membrane</keyword>
<dbReference type="InterPro" id="IPR050931">
    <property type="entry name" value="Mito_Protein_Transport_Metaxin"/>
</dbReference>
<name>A0AAV9PIN2_9PEZI</name>
<evidence type="ECO:0000256" key="3">
    <source>
        <dbReference type="ARBA" id="ARBA00022448"/>
    </source>
</evidence>
<evidence type="ECO:0000313" key="11">
    <source>
        <dbReference type="Proteomes" id="UP001337655"/>
    </source>
</evidence>
<evidence type="ECO:0000256" key="1">
    <source>
        <dbReference type="ARBA" id="ARBA00004294"/>
    </source>
</evidence>
<dbReference type="GO" id="GO:0001401">
    <property type="term" value="C:SAM complex"/>
    <property type="evidence" value="ECO:0007669"/>
    <property type="project" value="InterPro"/>
</dbReference>
<comment type="similarity">
    <text evidence="2">Belongs to the metaxin family.</text>
</comment>
<feature type="domain" description="Mitochondrial outer membrane transport complex Sam37/metaxin N-terminal" evidence="8">
    <location>
        <begin position="31"/>
        <end position="147"/>
    </location>
</feature>
<dbReference type="Pfam" id="PF10568">
    <property type="entry name" value="Tom37"/>
    <property type="match status" value="1"/>
</dbReference>
<dbReference type="EMBL" id="JAVRRT010000005">
    <property type="protein sequence ID" value="KAK5172082.1"/>
    <property type="molecule type" value="Genomic_DNA"/>
</dbReference>
<dbReference type="InterPro" id="IPR036282">
    <property type="entry name" value="Glutathione-S-Trfase_C_sf"/>
</dbReference>
<reference evidence="10 11" key="1">
    <citation type="submission" date="2023-08" db="EMBL/GenBank/DDBJ databases">
        <title>Black Yeasts Isolated from many extreme environments.</title>
        <authorList>
            <person name="Coleine C."/>
            <person name="Stajich J.E."/>
            <person name="Selbmann L."/>
        </authorList>
    </citation>
    <scope>NUCLEOTIDE SEQUENCE [LARGE SCALE GENOMIC DNA]</scope>
    <source>
        <strain evidence="10 11">CCFEE 5935</strain>
    </source>
</reference>
<sequence length="467" mass="51519">MSAFGLAEQEDEKFQPAVGPAFNLPSIDAECIAAIALLRAQHEDGWTITPNHDITIRLPYLATDDDKHIHGYNNIARYVTSHSNTVSPITDSQRADSTALSSFLTVHAQTLLDISLYVSYENYATTRSAYTKILPWHSNYILPPKFRAAARKRTEQLGVSSIDVEDVHDDLMDRPQGFDTGVGQEKKFEAETQKRASLLLGRQDTVRGLLRKGQGGALFKLHALADNCFEVMRDMLGEKEYFLGTKEPTDVDCLAYGYLSLMLYPQLPQDWLGKILRKKYPALVNFTEKMHERLGLATNADAVMGLASCASNGEVVEWRKSKKLQLPWQAPASAGFVDVTTTVAQDLLSRIPLLAPSTTIITTGKQKTPAWRTCLPATLLAAAVGLGSFGYYAFTTGLLIWPHGQQVHIFGRKRLTDYGHLGAALAGVSLLSQQASQARQEYGNSQEDHLNVGPVKVEVEVEKEDAP</sequence>
<comment type="caution">
    <text evidence="10">The sequence shown here is derived from an EMBL/GenBank/DDBJ whole genome shotgun (WGS) entry which is preliminary data.</text>
</comment>
<dbReference type="Pfam" id="PF17171">
    <property type="entry name" value="GST_C_6"/>
    <property type="match status" value="1"/>
</dbReference>
<dbReference type="PANTHER" id="PTHR12289:SF41">
    <property type="entry name" value="FAILED AXON CONNECTIONS-RELATED"/>
    <property type="match status" value="1"/>
</dbReference>
<dbReference type="GO" id="GO:0007005">
    <property type="term" value="P:mitochondrion organization"/>
    <property type="evidence" value="ECO:0007669"/>
    <property type="project" value="TreeGrafter"/>
</dbReference>